<evidence type="ECO:0000313" key="1">
    <source>
        <dbReference type="EMBL" id="CAH01053.2"/>
    </source>
</evidence>
<dbReference type="EMBL" id="CR382123">
    <property type="protein sequence ID" value="CAH01053.2"/>
    <property type="molecule type" value="Genomic_DNA"/>
</dbReference>
<dbReference type="Proteomes" id="UP000000598">
    <property type="component" value="Chromosome C"/>
</dbReference>
<dbReference type="RefSeq" id="XP_452203.2">
    <property type="nucleotide sequence ID" value="XM_452203.2"/>
</dbReference>
<evidence type="ECO:0000313" key="2">
    <source>
        <dbReference type="Proteomes" id="UP000000598"/>
    </source>
</evidence>
<dbReference type="InParanoid" id="Q6CV36"/>
<reference evidence="1 2" key="1">
    <citation type="journal article" date="2004" name="Nature">
        <title>Genome evolution in yeasts.</title>
        <authorList>
            <consortium name="Genolevures"/>
            <person name="Dujon B."/>
            <person name="Sherman D."/>
            <person name="Fischer G."/>
            <person name="Durrens P."/>
            <person name="Casaregola S."/>
            <person name="Lafontaine I."/>
            <person name="de Montigny J."/>
            <person name="Marck C."/>
            <person name="Neuveglise C."/>
            <person name="Talla E."/>
            <person name="Goffard N."/>
            <person name="Frangeul L."/>
            <person name="Aigle M."/>
            <person name="Anthouard V."/>
            <person name="Babour A."/>
            <person name="Barbe V."/>
            <person name="Barnay S."/>
            <person name="Blanchin S."/>
            <person name="Beckerich J.M."/>
            <person name="Beyne E."/>
            <person name="Bleykasten C."/>
            <person name="Boisrame A."/>
            <person name="Boyer J."/>
            <person name="Cattolico L."/>
            <person name="Confanioleri F."/>
            <person name="de Daruvar A."/>
            <person name="Despons L."/>
            <person name="Fabre E."/>
            <person name="Fairhead C."/>
            <person name="Ferry-Dumazet H."/>
            <person name="Groppi A."/>
            <person name="Hantraye F."/>
            <person name="Hennequin C."/>
            <person name="Jauniaux N."/>
            <person name="Joyet P."/>
            <person name="Kachouri R."/>
            <person name="Kerrest A."/>
            <person name="Koszul R."/>
            <person name="Lemaire M."/>
            <person name="Lesur I."/>
            <person name="Ma L."/>
            <person name="Muller H."/>
            <person name="Nicaud J.M."/>
            <person name="Nikolski M."/>
            <person name="Oztas S."/>
            <person name="Ozier-Kalogeropoulos O."/>
            <person name="Pellenz S."/>
            <person name="Potier S."/>
            <person name="Richard G.F."/>
            <person name="Straub M.L."/>
            <person name="Suleau A."/>
            <person name="Swennene D."/>
            <person name="Tekaia F."/>
            <person name="Wesolowski-Louvel M."/>
            <person name="Westhof E."/>
            <person name="Wirth B."/>
            <person name="Zeniou-Meyer M."/>
            <person name="Zivanovic I."/>
            <person name="Bolotin-Fukuhara M."/>
            <person name="Thierry A."/>
            <person name="Bouchier C."/>
            <person name="Caudron B."/>
            <person name="Scarpelli C."/>
            <person name="Gaillardin C."/>
            <person name="Weissenbach J."/>
            <person name="Wincker P."/>
            <person name="Souciet J.L."/>
        </authorList>
    </citation>
    <scope>NUCLEOTIDE SEQUENCE [LARGE SCALE GENOMIC DNA]</scope>
    <source>
        <strain evidence="2">ATCC 8585 / CBS 2359 / DSM 70799 / NBRC 1267 / NRRL Y-1140 / WM37</strain>
    </source>
</reference>
<dbReference type="PaxDb" id="284590-Q6CV36"/>
<proteinExistence type="predicted"/>
<dbReference type="KEGG" id="kla:KLLA0_C00198g"/>
<accession>Q6CV36</accession>
<dbReference type="AlphaFoldDB" id="Q6CV36"/>
<organism evidence="1 2">
    <name type="scientific">Kluyveromyces lactis (strain ATCC 8585 / CBS 2359 / DSM 70799 / NBRC 1267 / NRRL Y-1140 / WM37)</name>
    <name type="common">Yeast</name>
    <name type="synonym">Candida sphaerica</name>
    <dbReference type="NCBI Taxonomy" id="284590"/>
    <lineage>
        <taxon>Eukaryota</taxon>
        <taxon>Fungi</taxon>
        <taxon>Dikarya</taxon>
        <taxon>Ascomycota</taxon>
        <taxon>Saccharomycotina</taxon>
        <taxon>Saccharomycetes</taxon>
        <taxon>Saccharomycetales</taxon>
        <taxon>Saccharomycetaceae</taxon>
        <taxon>Kluyveromyces</taxon>
    </lineage>
</organism>
<gene>
    <name evidence="1" type="ORF">KLLA0_C00198g</name>
</gene>
<name>Q6CV36_KLULA</name>
<keyword evidence="2" id="KW-1185">Reference proteome</keyword>
<protein>
    <submittedName>
        <fullName evidence="1">KLLA0C00198p</fullName>
    </submittedName>
</protein>
<dbReference type="GeneID" id="2892319"/>
<sequence>MWDNVAFFKTDRHSVENIMNTIITRRSLREGPPTLSLFEDDPSDRKSRSNFMLQYISSNETVSESGISFKLIFYQSQVSYFFLRGIRKPKTGFAF</sequence>
<dbReference type="HOGENOM" id="CLU_2373094_0_0_1"/>